<dbReference type="GeneID" id="79573858"/>
<dbReference type="Proteomes" id="UP000000600">
    <property type="component" value="Unassembled WGS sequence"/>
</dbReference>
<reference evidence="2 3" key="2">
    <citation type="journal article" date="2006" name="Nature">
        <title>Global trends of whole-genome duplications revealed by the ciliate Paramecium tetraurelia.</title>
        <authorList>
            <consortium name="Genoscope"/>
            <person name="Aury J.-M."/>
            <person name="Jaillon O."/>
            <person name="Duret L."/>
            <person name="Noel B."/>
            <person name="Jubin C."/>
            <person name="Porcel B.M."/>
            <person name="Segurens B."/>
            <person name="Daubin V."/>
            <person name="Anthouard V."/>
            <person name="Aiach N."/>
            <person name="Arnaiz O."/>
            <person name="Billaut A."/>
            <person name="Beisson J."/>
            <person name="Blanc I."/>
            <person name="Bouhouche K."/>
            <person name="Camara F."/>
            <person name="Duharcourt S."/>
            <person name="Guigo R."/>
            <person name="Gogendeau D."/>
            <person name="Katinka M."/>
            <person name="Keller A.-M."/>
            <person name="Kissmehl R."/>
            <person name="Klotz C."/>
            <person name="Koll F."/>
            <person name="Le Moue A."/>
            <person name="Lepere C."/>
            <person name="Malinsky S."/>
            <person name="Nowacki M."/>
            <person name="Nowak J.K."/>
            <person name="Plattner H."/>
            <person name="Poulain J."/>
            <person name="Ruiz F."/>
            <person name="Serrano V."/>
            <person name="Zagulski M."/>
            <person name="Dessen P."/>
            <person name="Betermier M."/>
            <person name="Weissenbach J."/>
            <person name="Scarpelli C."/>
            <person name="Schachter V."/>
            <person name="Sperling L."/>
            <person name="Meyer E."/>
            <person name="Cohen J."/>
            <person name="Wincker P."/>
        </authorList>
    </citation>
    <scope>NUCLEOTIDE SEQUENCE [LARGE SCALE GENOMIC DNA]</scope>
    <source>
        <strain evidence="2 3">Stock d4-2</strain>
    </source>
</reference>
<reference evidence="2" key="3">
    <citation type="submission" date="2006-03" db="EMBL/GenBank/DDBJ databases">
        <authorList>
            <consortium name="Genoscope"/>
        </authorList>
    </citation>
    <scope>NUCLEOTIDE SEQUENCE</scope>
    <source>
        <strain evidence="2">Stock d4-2</strain>
    </source>
</reference>
<organism evidence="1 3">
    <name type="scientific">Paramecium tetraurelia</name>
    <dbReference type="NCBI Taxonomy" id="5888"/>
    <lineage>
        <taxon>Eukaryota</taxon>
        <taxon>Sar</taxon>
        <taxon>Alveolata</taxon>
        <taxon>Ciliophora</taxon>
        <taxon>Intramacronucleata</taxon>
        <taxon>Oligohymenophorea</taxon>
        <taxon>Peniculida</taxon>
        <taxon>Parameciidae</taxon>
        <taxon>Paramecium</taxon>
    </lineage>
</organism>
<evidence type="ECO:0000313" key="3">
    <source>
        <dbReference type="Proteomes" id="UP000000600"/>
    </source>
</evidence>
<evidence type="ECO:0000313" key="1">
    <source>
        <dbReference type="EMBL" id="CAH03405.1"/>
    </source>
</evidence>
<protein>
    <submittedName>
        <fullName evidence="2">Chromosome undetermined scaffold_1, whole genome shotgun sequence</fullName>
    </submittedName>
</protein>
<dbReference type="HOGENOM" id="CLU_798000_0_0_1"/>
<gene>
    <name evidence="2" type="ORF">GSPATT00000312001</name>
    <name evidence="1" type="ORF">PTMB.208</name>
</gene>
<name>Q6BG15_PARTE</name>
<dbReference type="OMA" id="KIESHHI"/>
<proteinExistence type="predicted"/>
<dbReference type="RefSeq" id="XP_001423275.1">
    <property type="nucleotide sequence ID" value="XM_001423238.1"/>
</dbReference>
<keyword evidence="3" id="KW-1185">Reference proteome</keyword>
<accession>Q6BG15</accession>
<dbReference type="InParanoid" id="Q6BG15"/>
<dbReference type="EMBL" id="CR548612">
    <property type="protein sequence ID" value="CAH03405.1"/>
    <property type="molecule type" value="Genomic_DNA"/>
</dbReference>
<evidence type="ECO:0000313" key="2">
    <source>
        <dbReference type="EMBL" id="CAK55877.1"/>
    </source>
</evidence>
<dbReference type="RefSeq" id="XP_001347032.1">
    <property type="nucleotide sequence ID" value="XM_001346996.1"/>
</dbReference>
<reference evidence="1" key="4">
    <citation type="submission" date="2006-11" db="EMBL/GenBank/DDBJ databases">
        <title>Paramecium megabase sequencing project.</title>
        <authorList>
            <person name="Nowak J.K."/>
            <person name="Migdalski A."/>
            <person name="Gromadka R."/>
            <person name="Zagulski M."/>
        </authorList>
    </citation>
    <scope>NUCLEOTIDE SEQUENCE</scope>
    <source>
        <strain evidence="1">Stock d4-2</strain>
    </source>
</reference>
<dbReference type="GeneID" id="5009059"/>
<reference evidence="1 3" key="1">
    <citation type="journal article" date="2004" name="Curr. Biol.">
        <title>High coding density on the largest Paramecium tetraurelia somatic chromosome.</title>
        <authorList>
            <person name="Zagulski M."/>
            <person name="Nowak J.K."/>
            <person name="Le Mouel A."/>
            <person name="Nowacki M."/>
            <person name="Migdalski A."/>
            <person name="Gromadka R."/>
            <person name="Noel B."/>
            <person name="Blanc I."/>
            <person name="Dessen P."/>
            <person name="Wincker P."/>
            <person name="Keller A.M."/>
            <person name="Cohen J."/>
            <person name="Meyer E."/>
            <person name="Sperling L."/>
        </authorList>
    </citation>
    <scope>NUCLEOTIDE SEQUENCE [LARGE SCALE GENOMIC DNA]</scope>
    <source>
        <strain evidence="1 3">Stock d4-2</strain>
    </source>
</reference>
<dbReference type="EMBL" id="CT867985">
    <property type="protein sequence ID" value="CAK55877.1"/>
    <property type="molecule type" value="Genomic_DNA"/>
</dbReference>
<sequence>MFDKIKVGYKMSIQEANSNQKIQILKIKAEIGGLQTTPKKSCFIASISSIESMQAPSLEINYKQESKIICQRPISMKIVEGGNNLRELYWEIPIHQCLTLTNYKQYIEFSSLNKLTICYISDEERKQKDFIIQFNKFYDMHVDYFMYDNENESLQKAIQHELILQRSGQNRIPIILRLNSTVFYQFQNQKIEIKLQSRFLKHPLPQVEVVLYNRVIFDNMQQAYHQLTQRISKKLENVENNNHNSEVDFELDLGQLQNIAPLYLGQKIESHHILLIKVIFEKQNCCDWSQRKFDIFVPIEIITQNPEIDENINQNPDIIELDVWPHFCQLYQNYLKVKVLKEQNLKIL</sequence>
<dbReference type="KEGG" id="ptm:GSPATT00000312001"/>
<dbReference type="OrthoDB" id="322010at2759"/>
<dbReference type="AlphaFoldDB" id="Q6BG15"/>
<dbReference type="KEGG" id="ptm:PTMB.208"/>